<gene>
    <name evidence="1" type="ORF">BJY24_006721</name>
</gene>
<dbReference type="Gene3D" id="3.40.50.300">
    <property type="entry name" value="P-loop containing nucleotide triphosphate hydrolases"/>
    <property type="match status" value="1"/>
</dbReference>
<dbReference type="Proteomes" id="UP000540412">
    <property type="component" value="Unassembled WGS sequence"/>
</dbReference>
<name>A0A7W9ULQ8_9NOCA</name>
<comment type="caution">
    <text evidence="1">The sequence shown here is derived from an EMBL/GenBank/DDBJ whole genome shotgun (WGS) entry which is preliminary data.</text>
</comment>
<evidence type="ECO:0008006" key="3">
    <source>
        <dbReference type="Google" id="ProtNLM"/>
    </source>
</evidence>
<reference evidence="1 2" key="1">
    <citation type="submission" date="2020-08" db="EMBL/GenBank/DDBJ databases">
        <title>Sequencing the genomes of 1000 actinobacteria strains.</title>
        <authorList>
            <person name="Klenk H.-P."/>
        </authorList>
    </citation>
    <scope>NUCLEOTIDE SEQUENCE [LARGE SCALE GENOMIC DNA]</scope>
    <source>
        <strain evidence="1 2">DSM 43582</strain>
    </source>
</reference>
<evidence type="ECO:0000313" key="2">
    <source>
        <dbReference type="Proteomes" id="UP000540412"/>
    </source>
</evidence>
<dbReference type="SUPFAM" id="SSF52540">
    <property type="entry name" value="P-loop containing nucleoside triphosphate hydrolases"/>
    <property type="match status" value="1"/>
</dbReference>
<dbReference type="RefSeq" id="WP_157185443.1">
    <property type="nucleotide sequence ID" value="NZ_JACHIT010000002.1"/>
</dbReference>
<keyword evidence="2" id="KW-1185">Reference proteome</keyword>
<proteinExistence type="predicted"/>
<evidence type="ECO:0000313" key="1">
    <source>
        <dbReference type="EMBL" id="MBB5917809.1"/>
    </source>
</evidence>
<dbReference type="EMBL" id="JACHIT010000002">
    <property type="protein sequence ID" value="MBB5917809.1"/>
    <property type="molecule type" value="Genomic_DNA"/>
</dbReference>
<organism evidence="1 2">
    <name type="scientific">Nocardia transvalensis</name>
    <dbReference type="NCBI Taxonomy" id="37333"/>
    <lineage>
        <taxon>Bacteria</taxon>
        <taxon>Bacillati</taxon>
        <taxon>Actinomycetota</taxon>
        <taxon>Actinomycetes</taxon>
        <taxon>Mycobacteriales</taxon>
        <taxon>Nocardiaceae</taxon>
        <taxon>Nocardia</taxon>
    </lineage>
</organism>
<protein>
    <recommendedName>
        <fullName evidence="3">NACHT domain-containing protein</fullName>
    </recommendedName>
</protein>
<sequence>MTIADLVAAPDQQQNPLKTLAHVEFQLRVLGLMCAAAADEPTGLTTPGSLDTWSRYIILNKRFFNCDACESLALDVADGINTEIAGGASVRKMRNQVFHGGPDPENIDYEILDQVVTQNASHISEIYDHRHVIKLEPFFITIRGELAILNDYSAAFATYWPRRGPATDITDAEILDSLQRLGPQSGDRLSESYALDIQKDLRGFAERNSIQILVEPPGPIVARWDLRTSSGASRRVDNFEIDVDHARIWRSDSGPRPYKEFLADICNWELLKERLLEELEDSVELQSQISEELFPDLKRHIPNVPAQVHVAAGIFGDGRAATITEVCNRITARTNIYSAATNLITLTGEAGSGKTHSLLQFARESLSPGGGLKPIAIYISSSGSTAQSLDTLLDSGMPRTRIVDKSSILALCRAGLAILVIDGFDELLGFRTYDNPLTGLKPIFDALRGKGTVILSARSSYWEARLRQNLALRDAMDWPPHVTALELLPWRTEQLRELTSQLAVDTTWEHTPAETRQLLTTPFFCLAFAAWARSGTSYDFLPFVVEVYLQRERRKMPGSRGGDLFATSTLADIFSEVAELAARKAVPEISEEELELAASAALDRELTKEEGRRLIALCGVSAEWSDDDLSFKFTHLAIAEQFLARQVARLPIKQAVTLLLAVPISALCARLIVSMWRTEQLKEPHELIAALQRSVTNTEPFEHRSPGAISLGELWSNVYGTVGDSPRIARRITVDYLELRGTAQVDLDQAYIQHLVVGPGIQLRMRSCRVELLDLSNSSEGALIGDSHKQVLQLLTRSELAVGPWSIERALGLAEDSNGGEIDSYFKSHIALSRGPVIVIARDFSPDGEVSLNWILEYGLDEWQDFIRRNQREGEITLEKVNAGGRLKVRVRLKQKITEE</sequence>
<dbReference type="AlphaFoldDB" id="A0A7W9ULQ8"/>
<accession>A0A7W9ULQ8</accession>
<dbReference type="InterPro" id="IPR027417">
    <property type="entry name" value="P-loop_NTPase"/>
</dbReference>